<reference evidence="1 2" key="1">
    <citation type="submission" date="2018-09" db="EMBL/GenBank/DDBJ databases">
        <title>Cohnella cavernae sp. nov., isolated from a karst cave.</title>
        <authorList>
            <person name="Zhu H."/>
        </authorList>
    </citation>
    <scope>NUCLEOTIDE SEQUENCE [LARGE SCALE GENOMIC DNA]</scope>
    <source>
        <strain evidence="1 2">K2E09-144</strain>
    </source>
</reference>
<accession>A0A398CU26</accession>
<dbReference type="EMBL" id="QXJM01000039">
    <property type="protein sequence ID" value="RIE02821.1"/>
    <property type="molecule type" value="Genomic_DNA"/>
</dbReference>
<evidence type="ECO:0000313" key="2">
    <source>
        <dbReference type="Proteomes" id="UP000266340"/>
    </source>
</evidence>
<dbReference type="AlphaFoldDB" id="A0A398CU26"/>
<dbReference type="Proteomes" id="UP000266340">
    <property type="component" value="Unassembled WGS sequence"/>
</dbReference>
<comment type="caution">
    <text evidence="1">The sequence shown here is derived from an EMBL/GenBank/DDBJ whole genome shotgun (WGS) entry which is preliminary data.</text>
</comment>
<gene>
    <name evidence="1" type="ORF">D3H35_19505</name>
</gene>
<dbReference type="InterPro" id="IPR058705">
    <property type="entry name" value="A_ENA"/>
</dbReference>
<keyword evidence="2" id="KW-1185">Reference proteome</keyword>
<protein>
    <submittedName>
        <fullName evidence="1">Uncharacterized protein</fullName>
    </submittedName>
</protein>
<organism evidence="1 2">
    <name type="scientific">Cohnella faecalis</name>
    <dbReference type="NCBI Taxonomy" id="2315694"/>
    <lineage>
        <taxon>Bacteria</taxon>
        <taxon>Bacillati</taxon>
        <taxon>Bacillota</taxon>
        <taxon>Bacilli</taxon>
        <taxon>Bacillales</taxon>
        <taxon>Paenibacillaceae</taxon>
        <taxon>Cohnella</taxon>
    </lineage>
</organism>
<dbReference type="Pfam" id="PF26595">
    <property type="entry name" value="A_ENA"/>
    <property type="match status" value="1"/>
</dbReference>
<evidence type="ECO:0000313" key="1">
    <source>
        <dbReference type="EMBL" id="RIE02821.1"/>
    </source>
</evidence>
<proteinExistence type="predicted"/>
<dbReference type="RefSeq" id="WP_119150854.1">
    <property type="nucleotide sequence ID" value="NZ_JBHSOV010000035.1"/>
</dbReference>
<sequence length="123" mass="14040">MSQPSIPNITPLISISKDQTISLLLSSIAMDELALSHLINAEAEEMQAFVHHVGRKHHVHCREFIQFNDSVSQFMEGITMKQWIALKRLDRLIALTEDCSPYNNEPPIDKGDFIDEEFDDDCL</sequence>
<name>A0A398CU26_9BACL</name>
<dbReference type="OrthoDB" id="2082444at2"/>